<accession>A0A3P7TW09</accession>
<gene>
    <name evidence="1" type="ORF">BTMF_LOCUS7854</name>
</gene>
<dbReference type="Proteomes" id="UP000280834">
    <property type="component" value="Unassembled WGS sequence"/>
</dbReference>
<proteinExistence type="predicted"/>
<dbReference type="AlphaFoldDB" id="A0A3P7TW09"/>
<protein>
    <submittedName>
        <fullName evidence="1">Uncharacterized protein</fullName>
    </submittedName>
</protein>
<name>A0A3P7TW09_9BILA</name>
<sequence>MRHTSQQNIGPEVGDVVANSTFKPAVKQNVEIELK</sequence>
<evidence type="ECO:0000313" key="2">
    <source>
        <dbReference type="Proteomes" id="UP000280834"/>
    </source>
</evidence>
<evidence type="ECO:0000313" key="1">
    <source>
        <dbReference type="EMBL" id="VDO26076.1"/>
    </source>
</evidence>
<keyword evidence="2" id="KW-1185">Reference proteome</keyword>
<organism evidence="1 2">
    <name type="scientific">Brugia timori</name>
    <dbReference type="NCBI Taxonomy" id="42155"/>
    <lineage>
        <taxon>Eukaryota</taxon>
        <taxon>Metazoa</taxon>
        <taxon>Ecdysozoa</taxon>
        <taxon>Nematoda</taxon>
        <taxon>Chromadorea</taxon>
        <taxon>Rhabditida</taxon>
        <taxon>Spirurina</taxon>
        <taxon>Spiruromorpha</taxon>
        <taxon>Filarioidea</taxon>
        <taxon>Onchocercidae</taxon>
        <taxon>Brugia</taxon>
    </lineage>
</organism>
<dbReference type="EMBL" id="UZAG01016124">
    <property type="protein sequence ID" value="VDO26076.1"/>
    <property type="molecule type" value="Genomic_DNA"/>
</dbReference>
<reference evidence="1 2" key="1">
    <citation type="submission" date="2018-11" db="EMBL/GenBank/DDBJ databases">
        <authorList>
            <consortium name="Pathogen Informatics"/>
        </authorList>
    </citation>
    <scope>NUCLEOTIDE SEQUENCE [LARGE SCALE GENOMIC DNA]</scope>
</reference>